<dbReference type="InterPro" id="IPR041916">
    <property type="entry name" value="Anti_sigma_zinc_sf"/>
</dbReference>
<evidence type="ECO:0000313" key="5">
    <source>
        <dbReference type="EMBL" id="PTL39949.1"/>
    </source>
</evidence>
<dbReference type="Pfam" id="PF13490">
    <property type="entry name" value="zf-HC2"/>
    <property type="match status" value="1"/>
</dbReference>
<evidence type="ECO:0000256" key="3">
    <source>
        <dbReference type="SAM" id="Phobius"/>
    </source>
</evidence>
<feature type="transmembrane region" description="Helical" evidence="3">
    <location>
        <begin position="89"/>
        <end position="108"/>
    </location>
</feature>
<dbReference type="OrthoDB" id="9782842at2"/>
<keyword evidence="3" id="KW-0812">Transmembrane</keyword>
<organism evidence="5 6">
    <name type="scientific">Alkalicoccus saliphilus</name>
    <dbReference type="NCBI Taxonomy" id="200989"/>
    <lineage>
        <taxon>Bacteria</taxon>
        <taxon>Bacillati</taxon>
        <taxon>Bacillota</taxon>
        <taxon>Bacilli</taxon>
        <taxon>Bacillales</taxon>
        <taxon>Bacillaceae</taxon>
        <taxon>Alkalicoccus</taxon>
    </lineage>
</organism>
<proteinExistence type="inferred from homology"/>
<gene>
    <name evidence="5" type="ORF">C6Y45_02955</name>
</gene>
<keyword evidence="6" id="KW-1185">Reference proteome</keyword>
<keyword evidence="3" id="KW-1133">Transmembrane helix</keyword>
<evidence type="ECO:0000313" key="6">
    <source>
        <dbReference type="Proteomes" id="UP000240509"/>
    </source>
</evidence>
<comment type="similarity">
    <text evidence="1">Belongs to the zinc-associated anti-sigma factor (ZAS) superfamily. Anti-sigma-W factor family.</text>
</comment>
<keyword evidence="3" id="KW-0472">Membrane</keyword>
<dbReference type="EMBL" id="PZJJ01000003">
    <property type="protein sequence ID" value="PTL39949.1"/>
    <property type="molecule type" value="Genomic_DNA"/>
</dbReference>
<comment type="caution">
    <text evidence="5">The sequence shown here is derived from an EMBL/GenBank/DDBJ whole genome shotgun (WGS) entry which is preliminary data.</text>
</comment>
<evidence type="ECO:0000256" key="1">
    <source>
        <dbReference type="ARBA" id="ARBA00024353"/>
    </source>
</evidence>
<feature type="domain" description="Putative zinc-finger" evidence="4">
    <location>
        <begin position="5"/>
        <end position="37"/>
    </location>
</feature>
<reference evidence="5 6" key="1">
    <citation type="submission" date="2018-03" db="EMBL/GenBank/DDBJ databases">
        <title>Alkalicoccus saliphilus sp. nov., isolated from a mineral pool.</title>
        <authorList>
            <person name="Zhao B."/>
        </authorList>
    </citation>
    <scope>NUCLEOTIDE SEQUENCE [LARGE SCALE GENOMIC DNA]</scope>
    <source>
        <strain evidence="5 6">6AG</strain>
    </source>
</reference>
<sequence>MACSHEYYKLMHEYLDENMPLTEAKKFEAHMQECPACEQHLKELKKTVAIVQSASHFEAPEGLTREVMNQLPKQNQSQKWQNWLRRHPFLVTAAAFFLVFLLSLSAGFDGEEEIMVKGDGHFIVDESRKVVIIPEDSTIQGDLLIRNGNVEVNGEIEGDITVIHGEHLQASTARIAGDIEEVNNTMEWIWYEIKEFSREVLPFSSNGEEE</sequence>
<evidence type="ECO:0000259" key="4">
    <source>
        <dbReference type="Pfam" id="PF13490"/>
    </source>
</evidence>
<dbReference type="RefSeq" id="WP_107583536.1">
    <property type="nucleotide sequence ID" value="NZ_PZJJ01000003.1"/>
</dbReference>
<evidence type="ECO:0000256" key="2">
    <source>
        <dbReference type="ARBA" id="ARBA00024438"/>
    </source>
</evidence>
<dbReference type="Proteomes" id="UP000240509">
    <property type="component" value="Unassembled WGS sequence"/>
</dbReference>
<protein>
    <recommendedName>
        <fullName evidence="2">Anti-sigma-W factor RsiW</fullName>
    </recommendedName>
</protein>
<dbReference type="Gene3D" id="1.10.10.1320">
    <property type="entry name" value="Anti-sigma factor, zinc-finger domain"/>
    <property type="match status" value="1"/>
</dbReference>
<accession>A0A2T4U981</accession>
<dbReference type="InterPro" id="IPR027383">
    <property type="entry name" value="Znf_put"/>
</dbReference>
<name>A0A2T4U981_9BACI</name>
<dbReference type="AlphaFoldDB" id="A0A2T4U981"/>